<dbReference type="PANTHER" id="PTHR13003:SF2">
    <property type="entry name" value="NUCLEAR PORE COMPLEX PROTEIN NUP107"/>
    <property type="match status" value="1"/>
</dbReference>
<reference evidence="10" key="1">
    <citation type="submission" date="2017-03" db="EMBL/GenBank/DDBJ databases">
        <title>Genomes of endolithic fungi from Antarctica.</title>
        <authorList>
            <person name="Coleine C."/>
            <person name="Masonjones S."/>
            <person name="Stajich J.E."/>
        </authorList>
    </citation>
    <scope>NUCLEOTIDE SEQUENCE [LARGE SCALE GENOMIC DNA]</scope>
    <source>
        <strain evidence="10">CCFEE 5527</strain>
    </source>
</reference>
<comment type="subunit">
    <text evidence="7">Part of the nuclear pore complex (NPC).</text>
</comment>
<dbReference type="GO" id="GO:0000973">
    <property type="term" value="P:post-transcriptional tethering of RNA polymerase II gene DNA at nuclear periphery"/>
    <property type="evidence" value="ECO:0007669"/>
    <property type="project" value="TreeGrafter"/>
</dbReference>
<keyword evidence="1 7" id="KW-0813">Transport</keyword>
<evidence type="ECO:0000256" key="7">
    <source>
        <dbReference type="RuleBase" id="RU365072"/>
    </source>
</evidence>
<dbReference type="Pfam" id="PF04121">
    <property type="entry name" value="Nup84_Nup100"/>
    <property type="match status" value="1"/>
</dbReference>
<keyword evidence="4 7" id="KW-0811">Translocation</keyword>
<protein>
    <recommendedName>
        <fullName evidence="7">Nuclear pore complex protein</fullName>
    </recommendedName>
</protein>
<gene>
    <name evidence="9" type="ORF">B0A48_08032</name>
</gene>
<dbReference type="AlphaFoldDB" id="A0A1V8T1F6"/>
<organism evidence="9 10">
    <name type="scientific">Cryoendolithus antarcticus</name>
    <dbReference type="NCBI Taxonomy" id="1507870"/>
    <lineage>
        <taxon>Eukaryota</taxon>
        <taxon>Fungi</taxon>
        <taxon>Dikarya</taxon>
        <taxon>Ascomycota</taxon>
        <taxon>Pezizomycotina</taxon>
        <taxon>Dothideomycetes</taxon>
        <taxon>Dothideomycetidae</taxon>
        <taxon>Cladosporiales</taxon>
        <taxon>Cladosporiaceae</taxon>
        <taxon>Cryoendolithus</taxon>
    </lineage>
</organism>
<dbReference type="GO" id="GO:0006606">
    <property type="term" value="P:protein import into nucleus"/>
    <property type="evidence" value="ECO:0007669"/>
    <property type="project" value="TreeGrafter"/>
</dbReference>
<evidence type="ECO:0000256" key="1">
    <source>
        <dbReference type="ARBA" id="ARBA00022448"/>
    </source>
</evidence>
<comment type="function">
    <text evidence="7">Functions as a component of the nuclear pore complex (NPC).</text>
</comment>
<dbReference type="GO" id="GO:0006406">
    <property type="term" value="P:mRNA export from nucleus"/>
    <property type="evidence" value="ECO:0007669"/>
    <property type="project" value="TreeGrafter"/>
</dbReference>
<dbReference type="InParanoid" id="A0A1V8T1F6"/>
<evidence type="ECO:0000256" key="4">
    <source>
        <dbReference type="ARBA" id="ARBA00023010"/>
    </source>
</evidence>
<comment type="caution">
    <text evidence="9">The sequence shown here is derived from an EMBL/GenBank/DDBJ whole genome shotgun (WGS) entry which is preliminary data.</text>
</comment>
<name>A0A1V8T1F6_9PEZI</name>
<proteinExistence type="inferred from homology"/>
<dbReference type="Gene3D" id="1.10.3450.20">
    <property type="match status" value="1"/>
</dbReference>
<comment type="similarity">
    <text evidence="7">Belongs to the nucleoporin Nup84/Nup107 family.</text>
</comment>
<keyword evidence="3" id="KW-0653">Protein transport</keyword>
<dbReference type="Proteomes" id="UP000192596">
    <property type="component" value="Unassembled WGS sequence"/>
</dbReference>
<dbReference type="InterPro" id="IPR007252">
    <property type="entry name" value="Nup84/Nup107"/>
</dbReference>
<sequence length="944" mass="104841">MAPIRKSAALTASKVGATRKPRVPRREQSDSWELLHRQRSASSAEDDDDDDEANAMALQLSTPPPEDVSESVELRLVAERVGKEVEVFAETIDKFYDDLAGIASGSDVEDRAERHEAAHELVVRLRELAEEAAAEVGGQASEDSKLLQEARDFTQEAETWELFRLVIELHHNPNAAGLAEQKQDRLAKMGSVHRYTSEHQLFDRFLLEDDLAMQRWKIKSWLENSAAQDGLMENLQKQAGNARSGWMHTREKIKGEKRSRTWPSPDSSPLPQLRSKDGELVATSLDPDAALRQDRSLMSEDAANERAMWQVVWAMLRRGAEWPDICEWCEGRQEGWRAVLLESGLAQPDAPANVAWRKMCTVASSARGIDDHEAAVYALLGGGNVQAVNAVSHGVDDQLFAHFSAALSQQFDHYLQANYPDRVPPAYRKAAVGSAANADQAQNEINDLIYSLRKKQDTKDEAALPLKIVQSYLFANETESFVHTLGSAIVETGMLTGNTGDLAERIKRSQFPEAGVLASPNGLRIAAHVCLVLQVIREDSLDPEDADVEDNIVEAYIQTLRASGKRDLTPLYASRLQIARYTKAQAKVLEDVKKASEMKQLLNLMVPRDMDVMAILEYQLSSLLQKLKGESKETPKFSMLEQSDHETLPGRGIKVNALPTEQSTDEKRLVQSLAWYIQITGHWKETFSALTRAVRTALVHGRFALAHAIFAQYPSGTITERKSNEVLGQTFDFLSEDEAPTDLALRSRYNVMLRQVKVYMQLEQLITALATMSDYRSAEATYLDAKPRPVSVPRPLTQAKDLVNDIMGTLLQVPFLVESANEAEAVDLSVIRQVYLTEAIIAYVIILHSAARVISRGSLLRAMDVPIAVAKEELRLTGPFVDSGRMGELVELLARCAKALVVLQGSSKKKLVGGRDLGNRIGKQVSIWAVGAQRQAIEGREEMV</sequence>
<evidence type="ECO:0000313" key="10">
    <source>
        <dbReference type="Proteomes" id="UP000192596"/>
    </source>
</evidence>
<comment type="subcellular location">
    <subcellularLocation>
        <location evidence="7">Nucleus</location>
        <location evidence="7">Nuclear pore complex</location>
    </subcellularLocation>
    <subcellularLocation>
        <location evidence="7">Nucleus membrane</location>
    </subcellularLocation>
</comment>
<dbReference type="GO" id="GO:0017056">
    <property type="term" value="F:structural constituent of nuclear pore"/>
    <property type="evidence" value="ECO:0007669"/>
    <property type="project" value="UniProtKB-UniRule"/>
</dbReference>
<feature type="region of interest" description="Disordered" evidence="8">
    <location>
        <begin position="238"/>
        <end position="278"/>
    </location>
</feature>
<feature type="region of interest" description="Disordered" evidence="8">
    <location>
        <begin position="1"/>
        <end position="70"/>
    </location>
</feature>
<evidence type="ECO:0000313" key="9">
    <source>
        <dbReference type="EMBL" id="OQO05012.1"/>
    </source>
</evidence>
<dbReference type="FunCoup" id="A0A1V8T1F6">
    <property type="interactions" value="977"/>
</dbReference>
<feature type="compositionally biased region" description="Acidic residues" evidence="8">
    <location>
        <begin position="44"/>
        <end position="53"/>
    </location>
</feature>
<dbReference type="EMBL" id="NAJO01000020">
    <property type="protein sequence ID" value="OQO05012.1"/>
    <property type="molecule type" value="Genomic_DNA"/>
</dbReference>
<evidence type="ECO:0000256" key="8">
    <source>
        <dbReference type="SAM" id="MobiDB-lite"/>
    </source>
</evidence>
<dbReference type="OrthoDB" id="3098at2759"/>
<keyword evidence="7" id="KW-0472">Membrane</keyword>
<evidence type="ECO:0000256" key="5">
    <source>
        <dbReference type="ARBA" id="ARBA00023132"/>
    </source>
</evidence>
<feature type="compositionally biased region" description="Basic and acidic residues" evidence="8">
    <location>
        <begin position="248"/>
        <end position="259"/>
    </location>
</feature>
<dbReference type="GO" id="GO:0031080">
    <property type="term" value="C:nuclear pore outer ring"/>
    <property type="evidence" value="ECO:0007669"/>
    <property type="project" value="TreeGrafter"/>
</dbReference>
<dbReference type="STRING" id="1507870.A0A1V8T1F6"/>
<keyword evidence="10" id="KW-1185">Reference proteome</keyword>
<evidence type="ECO:0000256" key="2">
    <source>
        <dbReference type="ARBA" id="ARBA00022816"/>
    </source>
</evidence>
<dbReference type="GO" id="GO:0031965">
    <property type="term" value="C:nuclear membrane"/>
    <property type="evidence" value="ECO:0007669"/>
    <property type="project" value="UniProtKB-SubCell"/>
</dbReference>
<dbReference type="PANTHER" id="PTHR13003">
    <property type="entry name" value="NUP107-RELATED"/>
    <property type="match status" value="1"/>
</dbReference>
<feature type="compositionally biased region" description="Basic and acidic residues" evidence="8">
    <location>
        <begin position="24"/>
        <end position="36"/>
    </location>
</feature>
<keyword evidence="6 7" id="KW-0539">Nucleus</keyword>
<evidence type="ECO:0000256" key="3">
    <source>
        <dbReference type="ARBA" id="ARBA00022927"/>
    </source>
</evidence>
<keyword evidence="2" id="KW-0509">mRNA transport</keyword>
<accession>A0A1V8T1F6</accession>
<keyword evidence="5 7" id="KW-0906">Nuclear pore complex</keyword>
<dbReference type="Gene3D" id="1.20.190.50">
    <property type="match status" value="1"/>
</dbReference>
<evidence type="ECO:0000256" key="6">
    <source>
        <dbReference type="ARBA" id="ARBA00023242"/>
    </source>
</evidence>
<feature type="compositionally biased region" description="Polar residues" evidence="8">
    <location>
        <begin position="261"/>
        <end position="270"/>
    </location>
</feature>